<evidence type="ECO:0000313" key="10">
    <source>
        <dbReference type="Proteomes" id="UP000261739"/>
    </source>
</evidence>
<keyword evidence="3" id="KW-0813">Transport</keyword>
<evidence type="ECO:0000256" key="3">
    <source>
        <dbReference type="ARBA" id="ARBA00022448"/>
    </source>
</evidence>
<comment type="similarity">
    <text evidence="2">Belongs to the nucleobase:cation symporter-2 (NCS2) (TC 2.A.40) family.</text>
</comment>
<dbReference type="InterPro" id="IPR006043">
    <property type="entry name" value="NCS2"/>
</dbReference>
<dbReference type="PANTHER" id="PTHR42810:SF4">
    <property type="entry name" value="URIC ACID TRANSPORTER UACT"/>
    <property type="match status" value="1"/>
</dbReference>
<dbReference type="RefSeq" id="WP_010121283.1">
    <property type="nucleotide sequence ID" value="NZ_DAITTW010000009.1"/>
</dbReference>
<name>A0A3D4SZV6_9CORY</name>
<feature type="transmembrane region" description="Helical" evidence="8">
    <location>
        <begin position="142"/>
        <end position="159"/>
    </location>
</feature>
<evidence type="ECO:0000256" key="7">
    <source>
        <dbReference type="SAM" id="MobiDB-lite"/>
    </source>
</evidence>
<feature type="transmembrane region" description="Helical" evidence="8">
    <location>
        <begin position="231"/>
        <end position="254"/>
    </location>
</feature>
<dbReference type="AlphaFoldDB" id="A0A3D4SZV6"/>
<dbReference type="PANTHER" id="PTHR42810">
    <property type="entry name" value="PURINE PERMEASE C1399.01C-RELATED"/>
    <property type="match status" value="1"/>
</dbReference>
<comment type="subcellular location">
    <subcellularLocation>
        <location evidence="1">Membrane</location>
        <topology evidence="1">Multi-pass membrane protein</topology>
    </subcellularLocation>
</comment>
<feature type="compositionally biased region" description="Low complexity" evidence="7">
    <location>
        <begin position="7"/>
        <end position="21"/>
    </location>
</feature>
<evidence type="ECO:0000256" key="1">
    <source>
        <dbReference type="ARBA" id="ARBA00004141"/>
    </source>
</evidence>
<evidence type="ECO:0000256" key="8">
    <source>
        <dbReference type="SAM" id="Phobius"/>
    </source>
</evidence>
<feature type="transmembrane region" description="Helical" evidence="8">
    <location>
        <begin position="62"/>
        <end position="81"/>
    </location>
</feature>
<dbReference type="EMBL" id="DQID01000218">
    <property type="protein sequence ID" value="HCT14814.1"/>
    <property type="molecule type" value="Genomic_DNA"/>
</dbReference>
<organism evidence="9 10">
    <name type="scientific">Corynebacterium nuruki</name>
    <dbReference type="NCBI Taxonomy" id="1032851"/>
    <lineage>
        <taxon>Bacteria</taxon>
        <taxon>Bacillati</taxon>
        <taxon>Actinomycetota</taxon>
        <taxon>Actinomycetes</taxon>
        <taxon>Mycobacteriales</taxon>
        <taxon>Corynebacteriaceae</taxon>
        <taxon>Corynebacterium</taxon>
    </lineage>
</organism>
<evidence type="ECO:0000256" key="2">
    <source>
        <dbReference type="ARBA" id="ARBA00008821"/>
    </source>
</evidence>
<protein>
    <submittedName>
        <fullName evidence="9">Purine permease</fullName>
    </submittedName>
</protein>
<keyword evidence="6 8" id="KW-0472">Membrane</keyword>
<feature type="region of interest" description="Disordered" evidence="7">
    <location>
        <begin position="1"/>
        <end position="42"/>
    </location>
</feature>
<proteinExistence type="inferred from homology"/>
<feature type="transmembrane region" description="Helical" evidence="8">
    <location>
        <begin position="354"/>
        <end position="377"/>
    </location>
</feature>
<dbReference type="NCBIfam" id="NF037981">
    <property type="entry name" value="NCS2_1"/>
    <property type="match status" value="1"/>
</dbReference>
<accession>A0A3D4SZV6</accession>
<evidence type="ECO:0000313" key="9">
    <source>
        <dbReference type="EMBL" id="HCT14814.1"/>
    </source>
</evidence>
<feature type="transmembrane region" description="Helical" evidence="8">
    <location>
        <begin position="383"/>
        <end position="403"/>
    </location>
</feature>
<feature type="transmembrane region" description="Helical" evidence="8">
    <location>
        <begin position="171"/>
        <end position="193"/>
    </location>
</feature>
<feature type="transmembrane region" description="Helical" evidence="8">
    <location>
        <begin position="274"/>
        <end position="300"/>
    </location>
</feature>
<keyword evidence="4 8" id="KW-0812">Transmembrane</keyword>
<keyword evidence="5 8" id="KW-1133">Transmembrane helix</keyword>
<feature type="transmembrane region" description="Helical" evidence="8">
    <location>
        <begin position="87"/>
        <end position="107"/>
    </location>
</feature>
<sequence>MTATLPQGTTTDRQDATTTGALDRTDAADASAPSDASFSTDGSAVDRNLGWRQNLVFGVQHVLMMYVGCVSVPLTIGAALGLDRATVAMLVNADLLVAGVITLIQSLGAGRLAGARMPVVGGAAFAQVATMISIGHTYGLPAIWGCMLAGGVIGLALAWPFSRLLRFFPPLVTGSVLLVLGISLIGVPGGLILGEEGTAGYARPLYIGIAAVVVVIAFGLSALARGMVAKASLLIAAVVGVLLCWPAGLLDFSGVGDEPLFAMVTPLHFGHPEFPVVGVISMTVVMMFLFSETIASVGALSEITGKKLSRADVARTLSGDALSGVLGGIFNGFYDTVFTQNVGAIKTTRVHSRFVTATSGVILLLMGLMPVTGAVIAALPDPVVGGVSIMLFTSIASVGVATLRKADLGDTVNSLILSAAVALGLLSEFADDIWSKFPDWAQTLLSDGVVLAALSAFFLNLLFNHTRIAAKARASRHEEMPETESMFA</sequence>
<dbReference type="Pfam" id="PF00860">
    <property type="entry name" value="Xan_ur_permease"/>
    <property type="match status" value="1"/>
</dbReference>
<dbReference type="GO" id="GO:0005886">
    <property type="term" value="C:plasma membrane"/>
    <property type="evidence" value="ECO:0007669"/>
    <property type="project" value="TreeGrafter"/>
</dbReference>
<feature type="transmembrane region" description="Helical" evidence="8">
    <location>
        <begin position="440"/>
        <end position="463"/>
    </location>
</feature>
<evidence type="ECO:0000256" key="5">
    <source>
        <dbReference type="ARBA" id="ARBA00022989"/>
    </source>
</evidence>
<dbReference type="GO" id="GO:0042907">
    <property type="term" value="F:xanthine transmembrane transporter activity"/>
    <property type="evidence" value="ECO:0007669"/>
    <property type="project" value="TreeGrafter"/>
</dbReference>
<feature type="compositionally biased region" description="Low complexity" evidence="7">
    <location>
        <begin position="28"/>
        <end position="41"/>
    </location>
</feature>
<feature type="transmembrane region" description="Helical" evidence="8">
    <location>
        <begin position="415"/>
        <end position="434"/>
    </location>
</feature>
<feature type="transmembrane region" description="Helical" evidence="8">
    <location>
        <begin position="119"/>
        <end position="136"/>
    </location>
</feature>
<gene>
    <name evidence="9" type="ORF">DIW82_08520</name>
</gene>
<evidence type="ECO:0000256" key="4">
    <source>
        <dbReference type="ARBA" id="ARBA00022692"/>
    </source>
</evidence>
<dbReference type="STRING" id="863239.GCA_000213935_01185"/>
<reference evidence="9 10" key="1">
    <citation type="journal article" date="2018" name="Nat. Biotechnol.">
        <title>A standardized bacterial taxonomy based on genome phylogeny substantially revises the tree of life.</title>
        <authorList>
            <person name="Parks D.H."/>
            <person name="Chuvochina M."/>
            <person name="Waite D.W."/>
            <person name="Rinke C."/>
            <person name="Skarshewski A."/>
            <person name="Chaumeil P.A."/>
            <person name="Hugenholtz P."/>
        </authorList>
    </citation>
    <scope>NUCLEOTIDE SEQUENCE [LARGE SCALE GENOMIC DNA]</scope>
    <source>
        <strain evidence="9">UBA11247</strain>
    </source>
</reference>
<comment type="caution">
    <text evidence="9">The sequence shown here is derived from an EMBL/GenBank/DDBJ whole genome shotgun (WGS) entry which is preliminary data.</text>
</comment>
<feature type="transmembrane region" description="Helical" evidence="8">
    <location>
        <begin position="205"/>
        <end position="224"/>
    </location>
</feature>
<dbReference type="Proteomes" id="UP000261739">
    <property type="component" value="Unassembled WGS sequence"/>
</dbReference>
<evidence type="ECO:0000256" key="6">
    <source>
        <dbReference type="ARBA" id="ARBA00023136"/>
    </source>
</evidence>